<dbReference type="InterPro" id="IPR013520">
    <property type="entry name" value="Ribonucl_H"/>
</dbReference>
<dbReference type="Pfam" id="PF00929">
    <property type="entry name" value="RNase_T"/>
    <property type="match status" value="1"/>
</dbReference>
<protein>
    <submittedName>
        <fullName evidence="3 4">Exonuclease domain-containing protein</fullName>
    </submittedName>
</protein>
<keyword evidence="2" id="KW-1185">Reference proteome</keyword>
<proteinExistence type="predicted"/>
<reference evidence="3" key="1">
    <citation type="submission" date="2015-08" db="UniProtKB">
        <authorList>
            <consortium name="WormBaseParasite"/>
        </authorList>
    </citation>
    <scope>IDENTIFICATION</scope>
</reference>
<dbReference type="InterPro" id="IPR012337">
    <property type="entry name" value="RNaseH-like_sf"/>
</dbReference>
<evidence type="ECO:0000259" key="1">
    <source>
        <dbReference type="SMART" id="SM00479"/>
    </source>
</evidence>
<organism evidence="3">
    <name type="scientific">Strongyloides stercoralis</name>
    <name type="common">Threadworm</name>
    <dbReference type="NCBI Taxonomy" id="6248"/>
    <lineage>
        <taxon>Eukaryota</taxon>
        <taxon>Metazoa</taxon>
        <taxon>Ecdysozoa</taxon>
        <taxon>Nematoda</taxon>
        <taxon>Chromadorea</taxon>
        <taxon>Rhabditida</taxon>
        <taxon>Tylenchina</taxon>
        <taxon>Panagrolaimomorpha</taxon>
        <taxon>Strongyloidoidea</taxon>
        <taxon>Strongyloididae</taxon>
        <taxon>Strongyloides</taxon>
    </lineage>
</organism>
<name>A0A0K0DZ28_STRER</name>
<accession>A0A0K0DZ28</accession>
<dbReference type="Gene3D" id="2.130.10.10">
    <property type="entry name" value="YVTN repeat-like/Quinoprotein amine dehydrogenase"/>
    <property type="match status" value="1"/>
</dbReference>
<dbReference type="GO" id="GO:0000289">
    <property type="term" value="P:nuclear-transcribed mRNA poly(A) tail shortening"/>
    <property type="evidence" value="ECO:0007669"/>
    <property type="project" value="TreeGrafter"/>
</dbReference>
<dbReference type="InterPro" id="IPR048841">
    <property type="entry name" value="PAN2_N"/>
</dbReference>
<dbReference type="GO" id="GO:0000932">
    <property type="term" value="C:P-body"/>
    <property type="evidence" value="ECO:0007669"/>
    <property type="project" value="TreeGrafter"/>
</dbReference>
<dbReference type="Gene3D" id="3.30.420.10">
    <property type="entry name" value="Ribonuclease H-like superfamily/Ribonuclease H"/>
    <property type="match status" value="1"/>
</dbReference>
<dbReference type="Pfam" id="PF20770">
    <property type="entry name" value="PAN2_N"/>
    <property type="match status" value="1"/>
</dbReference>
<evidence type="ECO:0000313" key="4">
    <source>
        <dbReference type="WBParaSite" id="TCONS_00011337.p1"/>
    </source>
</evidence>
<dbReference type="PANTHER" id="PTHR15728:SF0">
    <property type="entry name" value="PAN2-PAN3 DEADENYLATION COMPLEX CATALYTIC SUBUNIT PAN2"/>
    <property type="match status" value="1"/>
</dbReference>
<dbReference type="Gene3D" id="3.90.70.10">
    <property type="entry name" value="Cysteine proteinases"/>
    <property type="match status" value="1"/>
</dbReference>
<dbReference type="SMART" id="SM00479">
    <property type="entry name" value="EXOIII"/>
    <property type="match status" value="1"/>
</dbReference>
<dbReference type="InterPro" id="IPR015943">
    <property type="entry name" value="WD40/YVTN_repeat-like_dom_sf"/>
</dbReference>
<dbReference type="InterPro" id="IPR050785">
    <property type="entry name" value="PAN2-PAN3_catalytic_subunit"/>
</dbReference>
<dbReference type="STRING" id="6248.A0A0K0DZ28"/>
<evidence type="ECO:0000313" key="2">
    <source>
        <dbReference type="Proteomes" id="UP000035681"/>
    </source>
</evidence>
<dbReference type="InterPro" id="IPR036397">
    <property type="entry name" value="RNaseH_sf"/>
</dbReference>
<dbReference type="SUPFAM" id="SSF53098">
    <property type="entry name" value="Ribonuclease H-like"/>
    <property type="match status" value="1"/>
</dbReference>
<dbReference type="WBParaSite" id="TCONS_00011337.p1">
    <property type="protein sequence ID" value="TCONS_00011337.p1"/>
    <property type="gene ID" value="XLOC_005651"/>
</dbReference>
<dbReference type="InterPro" id="IPR036322">
    <property type="entry name" value="WD40_repeat_dom_sf"/>
</dbReference>
<dbReference type="GO" id="GO:0004535">
    <property type="term" value="F:poly(A)-specific ribonuclease activity"/>
    <property type="evidence" value="ECO:0007669"/>
    <property type="project" value="TreeGrafter"/>
</dbReference>
<sequence>MNNSEDNVQYGCLFSTNHDLEAMSCIKFDPYQSLLWYGTVKGRVASILPLEDTKYTAFPVFNDMVRSIEVVEDYVLSISKDNFAIYSRGGAPYNFIKTPNMTDIQCSHICKNNNYHVLLRASSKSFCTIDLEQQKEVRVVWDKKKDDCGIIKENNDFIFTCDNKGAVSLRDKQSLNVITDLMAHKGCVYDFDISGNKLMTCGCTWNYKGFRQDMFLKVFDLRTLRPLPVINCSFPPNYCRFLPSISEEYFIYISQSRQVAFSTLSKPTEQNNFFIDQESDHITCIDISPTNECIAFGDNVGTINLLTNSESPVCNLYNYEPNFADPVENYPPISIFNTNIPLNVIPLVPLSPENMASYWPPQFCSPAIRETQPISEGILSNLSMRDRVGYAPNTRSHTEMRYLNIIPYENVQMSINPIYTNGSEQNNESNILGIQDEVEIGSNSNIMWQYQKPILPRNSRLTMDMDSERYNKSGMVSLICDESVPYVSCVIQAMHPIILIRNLFEQHICKNDPCLSCELNFQFRLMSPNRGNGIASIKNFVRAFESFETHRKIQLMGGTLRDQICAFIENILEITGKELDFTFNEEVSKQTQITKSRVFGKLETPKQCIIKLDYSVWNEGTKVGQLIDLINPMAKDSDVIVIFPQISSAHLKKIQAIFERGSYWNFINCKHGQDCINSNCRYKHPSGKERIVEKALGELNYEEISLPQNIRIINQSYTLESAIFVMGDGINDPVKNSTHAISIAKDFHKPTDDNINWIVFSGHATGPITKPDAFACNLDYKVPVAVFYMKAKRENVNMTESKIEIPKEVFWTFPNLALSSNNKYICKEKFDKLEENSIVALDAEFISVDKTDNIKTDEIGRISVVDENEHVIIDDYIQIGSSTVNDYKTSVSGIVESDLNPETTNKQLTTLKVAYMKILYLVEHNYHFIGHGLCNDFNVLNIWVNEIQYSDTVKLCRLQLKPMLPLKKLAFKFLDKVVQKDTHDSVEDAKTALQVYRKYETLTDHEINEYLNDIYNSHILEWEPDKPKAIS</sequence>
<dbReference type="Proteomes" id="UP000035681">
    <property type="component" value="Unplaced"/>
</dbReference>
<dbReference type="SUPFAM" id="SSF50978">
    <property type="entry name" value="WD40 repeat-like"/>
    <property type="match status" value="1"/>
</dbReference>
<dbReference type="InterPro" id="IPR028881">
    <property type="entry name" value="PAN2_UCH_dom"/>
</dbReference>
<dbReference type="WBParaSite" id="SSTP_0000249200.1">
    <property type="protein sequence ID" value="SSTP_0000249200.1"/>
    <property type="gene ID" value="SSTP_0000249200"/>
</dbReference>
<dbReference type="Pfam" id="PF13423">
    <property type="entry name" value="UCH_1"/>
    <property type="match status" value="1"/>
</dbReference>
<evidence type="ECO:0000313" key="3">
    <source>
        <dbReference type="WBParaSite" id="SSTP_0000249200.1"/>
    </source>
</evidence>
<dbReference type="AlphaFoldDB" id="A0A0K0DZ28"/>
<dbReference type="PANTHER" id="PTHR15728">
    <property type="entry name" value="DEADENYLATION COMPLEX CATALYTIC SUBUNIT PAN2"/>
    <property type="match status" value="1"/>
</dbReference>
<feature type="domain" description="Exonuclease" evidence="1">
    <location>
        <begin position="837"/>
        <end position="1005"/>
    </location>
</feature>
<dbReference type="GO" id="GO:0031251">
    <property type="term" value="C:PAN complex"/>
    <property type="evidence" value="ECO:0007669"/>
    <property type="project" value="TreeGrafter"/>
</dbReference>
<dbReference type="GO" id="GO:0003676">
    <property type="term" value="F:nucleic acid binding"/>
    <property type="evidence" value="ECO:0007669"/>
    <property type="project" value="InterPro"/>
</dbReference>